<accession>A0A5D0XN39</accession>
<name>A0A5D0XN39_9MICC</name>
<dbReference type="Gene3D" id="3.90.245.10">
    <property type="entry name" value="Ribonucleoside hydrolase-like"/>
    <property type="match status" value="1"/>
</dbReference>
<keyword evidence="1 4" id="KW-0378">Hydrolase</keyword>
<dbReference type="PANTHER" id="PTHR12304">
    <property type="entry name" value="INOSINE-URIDINE PREFERRING NUCLEOSIDE HYDROLASE"/>
    <property type="match status" value="1"/>
</dbReference>
<keyword evidence="5" id="KW-1185">Reference proteome</keyword>
<dbReference type="GO" id="GO:0045437">
    <property type="term" value="F:uridine nucleosidase activity"/>
    <property type="evidence" value="ECO:0007669"/>
    <property type="project" value="UniProtKB-ARBA"/>
</dbReference>
<evidence type="ECO:0000259" key="3">
    <source>
        <dbReference type="Pfam" id="PF01156"/>
    </source>
</evidence>
<evidence type="ECO:0000256" key="2">
    <source>
        <dbReference type="ARBA" id="ARBA00023295"/>
    </source>
</evidence>
<reference evidence="4 5" key="1">
    <citation type="submission" date="2019-08" db="EMBL/GenBank/DDBJ databases">
        <title>Genone of Arthrobacter echini P9.</title>
        <authorList>
            <person name="Bowman J.P."/>
        </authorList>
    </citation>
    <scope>NUCLEOTIDE SEQUENCE [LARGE SCALE GENOMIC DNA]</scope>
    <source>
        <strain evidence="4 5">P9</strain>
    </source>
</reference>
<protein>
    <submittedName>
        <fullName evidence="4">Nucleoside hydrolase</fullName>
    </submittedName>
</protein>
<dbReference type="GO" id="GO:0005829">
    <property type="term" value="C:cytosol"/>
    <property type="evidence" value="ECO:0007669"/>
    <property type="project" value="TreeGrafter"/>
</dbReference>
<evidence type="ECO:0000313" key="4">
    <source>
        <dbReference type="EMBL" id="TYC97897.1"/>
    </source>
</evidence>
<dbReference type="EMBL" id="VSLD01000006">
    <property type="protein sequence ID" value="TYC97897.1"/>
    <property type="molecule type" value="Genomic_DNA"/>
</dbReference>
<dbReference type="AlphaFoldDB" id="A0A5D0XN39"/>
<dbReference type="OrthoDB" id="9797882at2"/>
<evidence type="ECO:0000313" key="5">
    <source>
        <dbReference type="Proteomes" id="UP000323410"/>
    </source>
</evidence>
<dbReference type="InterPro" id="IPR023186">
    <property type="entry name" value="IUNH"/>
</dbReference>
<dbReference type="PROSITE" id="PS01247">
    <property type="entry name" value="IUNH"/>
    <property type="match status" value="1"/>
</dbReference>
<dbReference type="InterPro" id="IPR036452">
    <property type="entry name" value="Ribo_hydro-like"/>
</dbReference>
<gene>
    <name evidence="4" type="ORF">FQ377_11815</name>
</gene>
<dbReference type="Proteomes" id="UP000323410">
    <property type="component" value="Unassembled WGS sequence"/>
</dbReference>
<keyword evidence="2" id="KW-0326">Glycosidase</keyword>
<evidence type="ECO:0000256" key="1">
    <source>
        <dbReference type="ARBA" id="ARBA00022801"/>
    </source>
</evidence>
<dbReference type="GO" id="GO:0006152">
    <property type="term" value="P:purine nucleoside catabolic process"/>
    <property type="evidence" value="ECO:0007669"/>
    <property type="project" value="TreeGrafter"/>
</dbReference>
<dbReference type="InterPro" id="IPR015910">
    <property type="entry name" value="I/U_nuclsd_hydro_CS"/>
</dbReference>
<sequence>MPQSRQRLLLDVDTGIDDAVALLYLLATPGVSIEAITCTAGNVGAHQVAANNLALLELCARAGVEVAIGSEVPLEIPLVTTEETHGDQGIGYAVLPPPRCSVSSRNAVDVWLEAARCHPGQVTGIITGPLTNFALALRAEPELPMLLKGLVIMGGAFNYPGNTTPVAEWNMHVDPHAAREVFAAYEGLPYEKLPVICALETTERIECTPAHLEAVAAAACAGPEVVSPDQPEGTRSTSDNAVVACLSDALRFYMEFHRLHGQGYIAHLHDLFAAMVATGEAGITERTVTVDVETQSPLTIGQTVADVAGMWGRRPNARIVTGNDPPAVFELMVRRLSHLARMHG</sequence>
<comment type="caution">
    <text evidence="4">The sequence shown here is derived from an EMBL/GenBank/DDBJ whole genome shotgun (WGS) entry which is preliminary data.</text>
</comment>
<feature type="domain" description="Inosine/uridine-preferring nucleoside hydrolase" evidence="3">
    <location>
        <begin position="9"/>
        <end position="329"/>
    </location>
</feature>
<dbReference type="PANTHER" id="PTHR12304:SF4">
    <property type="entry name" value="URIDINE NUCLEOSIDASE"/>
    <property type="match status" value="1"/>
</dbReference>
<dbReference type="InterPro" id="IPR001910">
    <property type="entry name" value="Inosine/uridine_hydrolase_dom"/>
</dbReference>
<dbReference type="GO" id="GO:0008477">
    <property type="term" value="F:purine nucleosidase activity"/>
    <property type="evidence" value="ECO:0007669"/>
    <property type="project" value="TreeGrafter"/>
</dbReference>
<dbReference type="SUPFAM" id="SSF53590">
    <property type="entry name" value="Nucleoside hydrolase"/>
    <property type="match status" value="1"/>
</dbReference>
<dbReference type="Pfam" id="PF01156">
    <property type="entry name" value="IU_nuc_hydro"/>
    <property type="match status" value="1"/>
</dbReference>
<proteinExistence type="predicted"/>
<dbReference type="RefSeq" id="WP_148601470.1">
    <property type="nucleotide sequence ID" value="NZ_VSLD01000006.1"/>
</dbReference>
<organism evidence="4 5">
    <name type="scientific">Arthrobacter echini</name>
    <dbReference type="NCBI Taxonomy" id="1529066"/>
    <lineage>
        <taxon>Bacteria</taxon>
        <taxon>Bacillati</taxon>
        <taxon>Actinomycetota</taxon>
        <taxon>Actinomycetes</taxon>
        <taxon>Micrococcales</taxon>
        <taxon>Micrococcaceae</taxon>
        <taxon>Arthrobacter</taxon>
    </lineage>
</organism>